<dbReference type="PATRIC" id="fig|1388762.3.peg.513"/>
<organism evidence="1 2">
    <name type="scientific">Pseudomonas taiwanensis SJ9</name>
    <dbReference type="NCBI Taxonomy" id="1388762"/>
    <lineage>
        <taxon>Bacteria</taxon>
        <taxon>Pseudomonadati</taxon>
        <taxon>Pseudomonadota</taxon>
        <taxon>Gammaproteobacteria</taxon>
        <taxon>Pseudomonadales</taxon>
        <taxon>Pseudomonadaceae</taxon>
        <taxon>Pseudomonas</taxon>
    </lineage>
</organism>
<gene>
    <name evidence="1" type="ORF">O164_02595</name>
</gene>
<name>V7DHK8_9PSED</name>
<sequence length="152" mass="16997">MRQPTQDRLALGSAITSLSDGVPSTLPTRGDLIPRGLRPRSFWRPLMSIPSASSEAYLTLPVVLDNAAWMRAVYLENPDRVAEMSQRLATVVQTAWQELKQQPLAKAFTFGVYTKRHTGRQRDWVALALRVVTPENEPAYIQIQLQPTADPA</sequence>
<comment type="caution">
    <text evidence="1">The sequence shown here is derived from an EMBL/GenBank/DDBJ whole genome shotgun (WGS) entry which is preliminary data.</text>
</comment>
<dbReference type="AlphaFoldDB" id="V7DHK8"/>
<protein>
    <submittedName>
        <fullName evidence="1">Uncharacterized protein</fullName>
    </submittedName>
</protein>
<dbReference type="Proteomes" id="UP000018511">
    <property type="component" value="Unassembled WGS sequence"/>
</dbReference>
<evidence type="ECO:0000313" key="2">
    <source>
        <dbReference type="Proteomes" id="UP000018511"/>
    </source>
</evidence>
<evidence type="ECO:0000313" key="1">
    <source>
        <dbReference type="EMBL" id="ESW41045.1"/>
    </source>
</evidence>
<reference evidence="1 2" key="1">
    <citation type="submission" date="2013-10" db="EMBL/GenBank/DDBJ databases">
        <title>Whole Genome Shotgun Sequence of Pseudomonas taiwanensis SJ9.</title>
        <authorList>
            <person name="Hong S.-J."/>
            <person name="Shin J.-H."/>
        </authorList>
    </citation>
    <scope>NUCLEOTIDE SEQUENCE [LARGE SCALE GENOMIC DNA]</scope>
    <source>
        <strain evidence="1 2">SJ9</strain>
    </source>
</reference>
<proteinExistence type="predicted"/>
<dbReference type="EMBL" id="AXUP01000017">
    <property type="protein sequence ID" value="ESW41045.1"/>
    <property type="molecule type" value="Genomic_DNA"/>
</dbReference>
<accession>V7DHK8</accession>